<feature type="domain" description="Heterokaryon incompatibility" evidence="2">
    <location>
        <begin position="508"/>
        <end position="654"/>
    </location>
</feature>
<proteinExistence type="predicted"/>
<evidence type="ECO:0000256" key="1">
    <source>
        <dbReference type="SAM" id="MobiDB-lite"/>
    </source>
</evidence>
<evidence type="ECO:0000313" key="4">
    <source>
        <dbReference type="Proteomes" id="UP001056012"/>
    </source>
</evidence>
<keyword evidence="4" id="KW-1185">Reference proteome</keyword>
<dbReference type="EMBL" id="CP089274">
    <property type="protein sequence ID" value="USP72871.1"/>
    <property type="molecule type" value="Genomic_DNA"/>
</dbReference>
<feature type="region of interest" description="Disordered" evidence="1">
    <location>
        <begin position="1"/>
        <end position="152"/>
    </location>
</feature>
<gene>
    <name evidence="3" type="ORF">yc1106_00145</name>
</gene>
<feature type="compositionally biased region" description="Polar residues" evidence="1">
    <location>
        <begin position="133"/>
        <end position="152"/>
    </location>
</feature>
<sequence>MSRLRKTRGNDTSFSTKVKGLFSRSSKNKQQYADHLGETLSSVNSTNNYVQTPNLTCGQQGGGGQSGRPAYPAYSASTVNPTVRPAAPKYALHPHSSGGSGPEGWAPPSSTFGYRKPVAQPPHRTNDGRGQSAVGQQQQARSQPSYVDQPLQSSAYPTHISENDLQVHPVQSGYSSSASQRSREERNITAQYVTVDDDSEDDRPTIIVIPASVLNEIREGRSRIRPPSLVMGSKFRVGGTTPPSVHTIDESEDEEDYPTNDMNQESMRSIDPGPNTSVGGVNLNRRFDYMPASMVPMWYIKNPDVEPQGTPGYLCATCRHINFIALFRQQETEVPPKPRDYIMLGTLGRMIIEHQGCGFCQLAGKIIALDIVKDLPRNMDEDEKRTLSHQMISAKFGDLYSLCPVRFKTSHCQPALYLCSNKALLTASKQSVVLKPEVSMAIRPIVRNSPNCGRLLLQPDQIDFNWIRDVIRQCDLRDVRSPYQHATTVRAIDVFNMCVTELNHNVRYVTLSYTWGEAEQVKLLKDTYDAMTQPGALLSLMDRIPKTIRDSITLTLQIGERYLWVDALCIIQDDPVDKATQIGKMGRVYKNSILTVCVCCGDDADYGIPGIEHNTRTLKQAAQVVGGIALGNILPCGEQILKSTWSTRGWTMQEKVLSQRKLQISDHGVNWWCWHTSTAEDENCRHAWWDEGTAHRGMFFYEGEDDRVVSKIGRSCNMDIFAVVVMDYTSRNLTLQEDAERAMAGVLDEIQGLFRGTFVHALPDTELAASLMWSALGKSRRRVDTTTGKALFPSWSWLGWIGQAAWPWLIERSYPMSELGSPLLWRNLLADPDADEEDLWLTGTEYRMPYRARAGRWTVDEAESGWTWIDDADNGRRWLHPVSEAAPAFHRDHRIALHSSHRLHIRTLSARFRIDRRVRRRAENHDYKHKVYHARVVNNEGFYAGYVYLPDLETMTEGDHNIFDSVGDDNRAEFIVISRASGNSDPRIGRELLTSTPISELGSVYTMPFAHTQHVSSEDEDEETGHVDPLLHFDTRLYDETMPWGLFNVMMIVRDSAGGVAQRVTVGRIHVAAFMNAGPVERDILLE</sequence>
<dbReference type="Proteomes" id="UP001056012">
    <property type="component" value="Chromosome 1"/>
</dbReference>
<dbReference type="AlphaFoldDB" id="A0A9Q8YZH4"/>
<protein>
    <submittedName>
        <fullName evidence="3">HET-domain-containing protein</fullName>
    </submittedName>
</protein>
<feature type="compositionally biased region" description="Polar residues" evidence="1">
    <location>
        <begin position="39"/>
        <end position="57"/>
    </location>
</feature>
<dbReference type="InterPro" id="IPR010730">
    <property type="entry name" value="HET"/>
</dbReference>
<accession>A0A9Q8YZH4</accession>
<evidence type="ECO:0000313" key="3">
    <source>
        <dbReference type="EMBL" id="USP72871.1"/>
    </source>
</evidence>
<organism evidence="3 4">
    <name type="scientific">Curvularia clavata</name>
    <dbReference type="NCBI Taxonomy" id="95742"/>
    <lineage>
        <taxon>Eukaryota</taxon>
        <taxon>Fungi</taxon>
        <taxon>Dikarya</taxon>
        <taxon>Ascomycota</taxon>
        <taxon>Pezizomycotina</taxon>
        <taxon>Dothideomycetes</taxon>
        <taxon>Pleosporomycetidae</taxon>
        <taxon>Pleosporales</taxon>
        <taxon>Pleosporineae</taxon>
        <taxon>Pleosporaceae</taxon>
        <taxon>Curvularia</taxon>
    </lineage>
</organism>
<dbReference type="VEuPathDB" id="FungiDB:yc1106_00145"/>
<dbReference type="PANTHER" id="PTHR33112">
    <property type="entry name" value="DOMAIN PROTEIN, PUTATIVE-RELATED"/>
    <property type="match status" value="1"/>
</dbReference>
<dbReference type="PANTHER" id="PTHR33112:SF12">
    <property type="entry name" value="HETEROKARYON INCOMPATIBILITY DOMAIN-CONTAINING PROTEIN"/>
    <property type="match status" value="1"/>
</dbReference>
<reference evidence="3" key="1">
    <citation type="submission" date="2021-12" db="EMBL/GenBank/DDBJ databases">
        <title>Curvularia clavata genome.</title>
        <authorList>
            <person name="Cao Y."/>
        </authorList>
    </citation>
    <scope>NUCLEOTIDE SEQUENCE</scope>
    <source>
        <strain evidence="3">Yc1106</strain>
    </source>
</reference>
<evidence type="ECO:0000259" key="2">
    <source>
        <dbReference type="Pfam" id="PF06985"/>
    </source>
</evidence>
<feature type="region of interest" description="Disordered" evidence="1">
    <location>
        <begin position="233"/>
        <end position="259"/>
    </location>
</feature>
<name>A0A9Q8YZH4_CURCL</name>
<dbReference type="Pfam" id="PF06985">
    <property type="entry name" value="HET"/>
    <property type="match status" value="1"/>
</dbReference>
<dbReference type="OrthoDB" id="5135333at2759"/>